<comment type="caution">
    <text evidence="1">The sequence shown here is derived from an EMBL/GenBank/DDBJ whole genome shotgun (WGS) entry which is preliminary data.</text>
</comment>
<evidence type="ECO:0000313" key="2">
    <source>
        <dbReference type="Proteomes" id="UP000265703"/>
    </source>
</evidence>
<reference evidence="1 2" key="1">
    <citation type="submission" date="2018-06" db="EMBL/GenBank/DDBJ databases">
        <title>Comparative genomics reveals the genomic features of Rhizophagus irregularis, R. cerebriforme, R. diaphanum and Gigaspora rosea, and their symbiotic lifestyle signature.</title>
        <authorList>
            <person name="Morin E."/>
            <person name="San Clemente H."/>
            <person name="Chen E.C.H."/>
            <person name="De La Providencia I."/>
            <person name="Hainaut M."/>
            <person name="Kuo A."/>
            <person name="Kohler A."/>
            <person name="Murat C."/>
            <person name="Tang N."/>
            <person name="Roy S."/>
            <person name="Loubradou J."/>
            <person name="Henrissat B."/>
            <person name="Grigoriev I.V."/>
            <person name="Corradi N."/>
            <person name="Roux C."/>
            <person name="Martin F.M."/>
        </authorList>
    </citation>
    <scope>NUCLEOTIDE SEQUENCE [LARGE SCALE GENOMIC DNA]</scope>
    <source>
        <strain evidence="1 2">DAOM 227022</strain>
    </source>
</reference>
<dbReference type="AlphaFoldDB" id="A0A397TUI5"/>
<dbReference type="EMBL" id="QKYT01000011">
    <property type="protein sequence ID" value="RIA98801.1"/>
    <property type="molecule type" value="Genomic_DNA"/>
</dbReference>
<sequence length="185" mass="21810">MLEYDIINNYLIDYDLDPKNVLKFMTIKSIEIFSNAIRNNKKAETNQFPFGQEAETIAFLIGIIMNIMKIRRSNGIQNHQKEEIFKQCIMLGVYYDRLIEGEKKAFEVYLKAAEEDMDLHHTLAAENSDVSSQYIVAIYYNDGKCIPKDEDKGFYWNRKAAINMLNIKYQEPRKIRRKLQHDIPD</sequence>
<dbReference type="OrthoDB" id="272077at2759"/>
<evidence type="ECO:0000313" key="1">
    <source>
        <dbReference type="EMBL" id="RIA98801.1"/>
    </source>
</evidence>
<keyword evidence="2" id="KW-1185">Reference proteome</keyword>
<proteinExistence type="predicted"/>
<dbReference type="Proteomes" id="UP000265703">
    <property type="component" value="Unassembled WGS sequence"/>
</dbReference>
<organism evidence="1 2">
    <name type="scientific">Glomus cerebriforme</name>
    <dbReference type="NCBI Taxonomy" id="658196"/>
    <lineage>
        <taxon>Eukaryota</taxon>
        <taxon>Fungi</taxon>
        <taxon>Fungi incertae sedis</taxon>
        <taxon>Mucoromycota</taxon>
        <taxon>Glomeromycotina</taxon>
        <taxon>Glomeromycetes</taxon>
        <taxon>Glomerales</taxon>
        <taxon>Glomeraceae</taxon>
        <taxon>Glomus</taxon>
    </lineage>
</organism>
<gene>
    <name evidence="1" type="ORF">C1645_812285</name>
</gene>
<dbReference type="SUPFAM" id="SSF81901">
    <property type="entry name" value="HCP-like"/>
    <property type="match status" value="1"/>
</dbReference>
<dbReference type="InterPro" id="IPR011990">
    <property type="entry name" value="TPR-like_helical_dom_sf"/>
</dbReference>
<dbReference type="Gene3D" id="1.25.40.10">
    <property type="entry name" value="Tetratricopeptide repeat domain"/>
    <property type="match status" value="1"/>
</dbReference>
<accession>A0A397TUI5</accession>
<protein>
    <submittedName>
        <fullName evidence="1">Uncharacterized protein</fullName>
    </submittedName>
</protein>
<name>A0A397TUI5_9GLOM</name>